<proteinExistence type="predicted"/>
<name>A0A0V8J918_9BACL</name>
<feature type="transmembrane region" description="Helical" evidence="1">
    <location>
        <begin position="239"/>
        <end position="262"/>
    </location>
</feature>
<keyword evidence="1" id="KW-0472">Membrane</keyword>
<dbReference type="Proteomes" id="UP000054099">
    <property type="component" value="Unassembled WGS sequence"/>
</dbReference>
<evidence type="ECO:0000256" key="1">
    <source>
        <dbReference type="SAM" id="Phobius"/>
    </source>
</evidence>
<feature type="transmembrane region" description="Helical" evidence="1">
    <location>
        <begin position="199"/>
        <end position="218"/>
    </location>
</feature>
<dbReference type="AlphaFoldDB" id="A0A0V8J918"/>
<reference evidence="2 3" key="1">
    <citation type="journal article" date="2014" name="Antonie Van Leeuwenhoek">
        <title>Fictibacillus enclensis sp. nov., isolated from marine sediment.</title>
        <authorList>
            <person name="Dastager S.G."/>
            <person name="Mawlankar R."/>
            <person name="Srinivasan K."/>
            <person name="Tang S.K."/>
            <person name="Lee J.C."/>
            <person name="Ramana V.V."/>
            <person name="Shouche Y.S."/>
        </authorList>
    </citation>
    <scope>NUCLEOTIDE SEQUENCE [LARGE SCALE GENOMIC DNA]</scope>
    <source>
        <strain evidence="2 3">NIO-1003</strain>
    </source>
</reference>
<protein>
    <recommendedName>
        <fullName evidence="4">Phage tail tape measure protein</fullName>
    </recommendedName>
</protein>
<dbReference type="RefSeq" id="WP_061972263.1">
    <property type="nucleotide sequence ID" value="NZ_FMAV01000002.1"/>
</dbReference>
<evidence type="ECO:0008006" key="4">
    <source>
        <dbReference type="Google" id="ProtNLM"/>
    </source>
</evidence>
<keyword evidence="3" id="KW-1185">Reference proteome</keyword>
<keyword evidence="1" id="KW-0812">Transmembrane</keyword>
<feature type="transmembrane region" description="Helical" evidence="1">
    <location>
        <begin position="282"/>
        <end position="311"/>
    </location>
</feature>
<feature type="transmembrane region" description="Helical" evidence="1">
    <location>
        <begin position="372"/>
        <end position="392"/>
    </location>
</feature>
<gene>
    <name evidence="2" type="ORF">AS030_12735</name>
</gene>
<comment type="caution">
    <text evidence="2">The sequence shown here is derived from an EMBL/GenBank/DDBJ whole genome shotgun (WGS) entry which is preliminary data.</text>
</comment>
<sequence length="601" mass="64369">MAFDLKAVIRMTDKISKPLKQIQRNTETLSKSTTALSSNISKTSSVGKREYSSLMNSMGVQTDKFANMSAEKMAFYKEKFIANVEAMQRKAGQSSKMLDMLGNHPMFTVSRGLLRVTRGLDEIAKKGDPAYVALKQLGKGANLKQIHDRIKLINSGLTRMNQILLFGGLGFIGLNYGLVKASNALDGRLIPALDALKKAWAPVIKPFVQAWTTVVVYIMKGVTAMGKFLGKLSETHQTISKLAGAFIYLTFLFTLLLSPLAICGKLVPGLAIAFRSLWLAVSPFIIGLGTVVGVAALVALAVIGIGVALVIAYKKVAWFRNGVNAAWNWIKTQTVAAYTAVANFIKAKLDQIKQFWASNGAMIKEAMGNVGTVVKGIAMGIFAVMSFVWPAIKSLISSVWSGIKSIISGAVNVILGVVKLFASVLTGNWSAAWSAVKQILKGALQIVIGAVRTTFGSVKDAIASAMASAKDKVAGFFSPLLGFIDQVKSAWSGMVSSIRSFKMPSIGMPKFLGGNGLIQSGKSHAGGLSNVPYNGYQATLHKGERILTPEENKAFNNGKTGGNTFKFGDIHINGGPTDKHTVRRLMDVMVKEIEMAGLAGS</sequence>
<keyword evidence="1" id="KW-1133">Transmembrane helix</keyword>
<dbReference type="OrthoDB" id="90760at2"/>
<accession>A0A0V8J918</accession>
<dbReference type="Gene3D" id="1.20.120.20">
    <property type="entry name" value="Apolipoprotein"/>
    <property type="match status" value="1"/>
</dbReference>
<feature type="transmembrane region" description="Helical" evidence="1">
    <location>
        <begin position="398"/>
        <end position="422"/>
    </location>
</feature>
<evidence type="ECO:0000313" key="2">
    <source>
        <dbReference type="EMBL" id="KSU83425.1"/>
    </source>
</evidence>
<feature type="transmembrane region" description="Helical" evidence="1">
    <location>
        <begin position="163"/>
        <end position="179"/>
    </location>
</feature>
<organism evidence="2 3">
    <name type="scientific">Fictibacillus enclensis</name>
    <dbReference type="NCBI Taxonomy" id="1017270"/>
    <lineage>
        <taxon>Bacteria</taxon>
        <taxon>Bacillati</taxon>
        <taxon>Bacillota</taxon>
        <taxon>Bacilli</taxon>
        <taxon>Bacillales</taxon>
        <taxon>Fictibacillaceae</taxon>
        <taxon>Fictibacillus</taxon>
    </lineage>
</organism>
<evidence type="ECO:0000313" key="3">
    <source>
        <dbReference type="Proteomes" id="UP000054099"/>
    </source>
</evidence>
<dbReference type="EMBL" id="LNQN01000002">
    <property type="protein sequence ID" value="KSU83425.1"/>
    <property type="molecule type" value="Genomic_DNA"/>
</dbReference>